<organism evidence="6 7">
    <name type="scientific">Enterobacter asburiae</name>
    <dbReference type="NCBI Taxonomy" id="61645"/>
    <lineage>
        <taxon>Bacteria</taxon>
        <taxon>Pseudomonadati</taxon>
        <taxon>Pseudomonadota</taxon>
        <taxon>Gammaproteobacteria</taxon>
        <taxon>Enterobacterales</taxon>
        <taxon>Enterobacteriaceae</taxon>
        <taxon>Enterobacter</taxon>
        <taxon>Enterobacter cloacae complex</taxon>
    </lineage>
</organism>
<name>A0A376FL86_ENTAS</name>
<dbReference type="EMBL" id="UFYI01000007">
    <property type="protein sequence ID" value="STD26592.1"/>
    <property type="molecule type" value="Genomic_DNA"/>
</dbReference>
<dbReference type="InterPro" id="IPR036291">
    <property type="entry name" value="NAD(P)-bd_dom_sf"/>
</dbReference>
<dbReference type="EC" id="1.1.1.18" evidence="6"/>
<dbReference type="SUPFAM" id="SSF51735">
    <property type="entry name" value="NAD(P)-binding Rossmann-fold domains"/>
    <property type="match status" value="1"/>
</dbReference>
<dbReference type="GO" id="GO:0000166">
    <property type="term" value="F:nucleotide binding"/>
    <property type="evidence" value="ECO:0007669"/>
    <property type="project" value="InterPro"/>
</dbReference>
<dbReference type="Pfam" id="PF22725">
    <property type="entry name" value="GFO_IDH_MocA_C3"/>
    <property type="match status" value="1"/>
</dbReference>
<gene>
    <name evidence="6" type="primary">idhA</name>
    <name evidence="6" type="ORF">NCTC12123_05668</name>
</gene>
<dbReference type="Gene3D" id="3.40.50.720">
    <property type="entry name" value="NAD(P)-binding Rossmann-like Domain"/>
    <property type="match status" value="1"/>
</dbReference>
<evidence type="ECO:0000259" key="3">
    <source>
        <dbReference type="Pfam" id="PF01408"/>
    </source>
</evidence>
<dbReference type="InterPro" id="IPR028082">
    <property type="entry name" value="Peripla_BP_I"/>
</dbReference>
<feature type="domain" description="GFO/IDH/MocA-like oxidoreductase" evidence="5">
    <location>
        <begin position="127"/>
        <end position="246"/>
    </location>
</feature>
<dbReference type="NCBIfam" id="TIGR04380">
    <property type="entry name" value="myo_inos_iolG"/>
    <property type="match status" value="1"/>
</dbReference>
<dbReference type="GO" id="GO:0050112">
    <property type="term" value="F:inositol 2-dehydrogenase (NAD+) activity"/>
    <property type="evidence" value="ECO:0007669"/>
    <property type="project" value="UniProtKB-EC"/>
</dbReference>
<evidence type="ECO:0000313" key="6">
    <source>
        <dbReference type="EMBL" id="STD26592.1"/>
    </source>
</evidence>
<dbReference type="AlphaFoldDB" id="A0A376FL86"/>
<dbReference type="InterPro" id="IPR055170">
    <property type="entry name" value="GFO_IDH_MocA-like_dom"/>
</dbReference>
<dbReference type="SUPFAM" id="SSF53822">
    <property type="entry name" value="Periplasmic binding protein-like I"/>
    <property type="match status" value="1"/>
</dbReference>
<protein>
    <submittedName>
        <fullName evidence="6">Oxidoreductase domain-containing protein</fullName>
        <ecNumber evidence="6">1.1.1.18</ecNumber>
    </submittedName>
</protein>
<evidence type="ECO:0000313" key="7">
    <source>
        <dbReference type="Proteomes" id="UP000255163"/>
    </source>
</evidence>
<dbReference type="Gene3D" id="3.40.50.2300">
    <property type="match status" value="1"/>
</dbReference>
<dbReference type="Pfam" id="PF13407">
    <property type="entry name" value="Peripla_BP_4"/>
    <property type="match status" value="1"/>
</dbReference>
<dbReference type="Gene3D" id="3.30.360.10">
    <property type="entry name" value="Dihydrodipicolinate Reductase, domain 2"/>
    <property type="match status" value="1"/>
</dbReference>
<accession>A0A376FL86</accession>
<evidence type="ECO:0000256" key="1">
    <source>
        <dbReference type="ARBA" id="ARBA00010928"/>
    </source>
</evidence>
<comment type="similarity">
    <text evidence="1">Belongs to the Gfo/Idh/MocA family.</text>
</comment>
<feature type="domain" description="Periplasmic binding protein" evidence="4">
    <location>
        <begin position="364"/>
        <end position="474"/>
    </location>
</feature>
<dbReference type="PANTHER" id="PTHR42840:SF3">
    <property type="entry name" value="BINDING ROSSMANN FOLD OXIDOREDUCTASE, PUTATIVE (AFU_ORTHOLOGUE AFUA_2G10240)-RELATED"/>
    <property type="match status" value="1"/>
</dbReference>
<evidence type="ECO:0000259" key="5">
    <source>
        <dbReference type="Pfam" id="PF22725"/>
    </source>
</evidence>
<proteinExistence type="inferred from homology"/>
<dbReference type="GO" id="GO:0055085">
    <property type="term" value="P:transmembrane transport"/>
    <property type="evidence" value="ECO:0007669"/>
    <property type="project" value="UniProtKB-ARBA"/>
</dbReference>
<dbReference type="STRING" id="640513.Entas_3221"/>
<sequence length="476" mass="51556">MFNIALLGAGRIGQVHAANIASHGATTLWSVVDPNQEFATRLAAQYQARQQSLNEAMTDPNVHAVLIASATDTHADLIEMAARHGKAIFCEKPVHLDLARVRDCLKVVKEYDVPLFIGFNRRFDPQFRRVKTEAQAGRIGKPESLLIISRDPSPPPAEYVRVSGGMFRDMTIHDFDMARFIMGEEPVSVYAQGSNLVDPAIGEAGDIDTAFIVLKYASGAMATIVNSRRSSYGYDQRLELHGSEGLLCAGNILENQVQHYGKQGCTSALPEHFFPAALQIRFTPRNGNTLLRSCAGEAVPDCSGDDGERALYLADKRWSHCAASARSSSKHNNPTQRDIIMKKLIVAALIAMTSGAALAENEQIVFSTPNLAMPFEVHMQRTAVKAAKEMGVKLQVLDGQGSSPKQVADLENAITRGAQGFIVSPNDVNAVSSAVDEIQDAKLPIVTLDRSVDSQKKVPHFGANNYKGGQAVGDFG</sequence>
<evidence type="ECO:0000256" key="2">
    <source>
        <dbReference type="ARBA" id="ARBA00023002"/>
    </source>
</evidence>
<dbReference type="SUPFAM" id="SSF55347">
    <property type="entry name" value="Glyceraldehyde-3-phosphate dehydrogenase-like, C-terminal domain"/>
    <property type="match status" value="1"/>
</dbReference>
<reference evidence="6 7" key="1">
    <citation type="submission" date="2018-06" db="EMBL/GenBank/DDBJ databases">
        <authorList>
            <consortium name="Pathogen Informatics"/>
            <person name="Doyle S."/>
        </authorList>
    </citation>
    <scope>NUCLEOTIDE SEQUENCE [LARGE SCALE GENOMIC DNA]</scope>
    <source>
        <strain evidence="6 7">NCTC12123</strain>
    </source>
</reference>
<dbReference type="Proteomes" id="UP000255163">
    <property type="component" value="Unassembled WGS sequence"/>
</dbReference>
<feature type="domain" description="Gfo/Idh/MocA-like oxidoreductase N-terminal" evidence="3">
    <location>
        <begin position="2"/>
        <end position="119"/>
    </location>
</feature>
<dbReference type="PANTHER" id="PTHR42840">
    <property type="entry name" value="NAD(P)-BINDING ROSSMANN-FOLD SUPERFAMILY PROTEIN-RELATED"/>
    <property type="match status" value="1"/>
</dbReference>
<dbReference type="InterPro" id="IPR000683">
    <property type="entry name" value="Gfo/Idh/MocA-like_OxRdtase_N"/>
</dbReference>
<keyword evidence="2 6" id="KW-0560">Oxidoreductase</keyword>
<evidence type="ECO:0000259" key="4">
    <source>
        <dbReference type="Pfam" id="PF13407"/>
    </source>
</evidence>
<dbReference type="Pfam" id="PF01408">
    <property type="entry name" value="GFO_IDH_MocA"/>
    <property type="match status" value="1"/>
</dbReference>
<dbReference type="InterPro" id="IPR025997">
    <property type="entry name" value="SBP_2_dom"/>
</dbReference>
<dbReference type="InterPro" id="IPR030827">
    <property type="entry name" value="Myo_inos_IolG"/>
</dbReference>